<name>M5Q3G8_DESAF</name>
<protein>
    <submittedName>
        <fullName evidence="1">Methyltransferase domain containing protein</fullName>
    </submittedName>
</protein>
<dbReference type="GO" id="GO:0032259">
    <property type="term" value="P:methylation"/>
    <property type="evidence" value="ECO:0007669"/>
    <property type="project" value="UniProtKB-KW"/>
</dbReference>
<dbReference type="Gene3D" id="3.40.50.150">
    <property type="entry name" value="Vaccinia Virus protein VP39"/>
    <property type="match status" value="1"/>
</dbReference>
<evidence type="ECO:0000313" key="1">
    <source>
        <dbReference type="EMBL" id="EMG38423.1"/>
    </source>
</evidence>
<dbReference type="SUPFAM" id="SSF53335">
    <property type="entry name" value="S-adenosyl-L-methionine-dependent methyltransferases"/>
    <property type="match status" value="1"/>
</dbReference>
<dbReference type="Pfam" id="PF13489">
    <property type="entry name" value="Methyltransf_23"/>
    <property type="match status" value="1"/>
</dbReference>
<keyword evidence="1" id="KW-0489">Methyltransferase</keyword>
<evidence type="ECO:0000313" key="2">
    <source>
        <dbReference type="Proteomes" id="UP000011922"/>
    </source>
</evidence>
<keyword evidence="1" id="KW-0808">Transferase</keyword>
<dbReference type="AlphaFoldDB" id="M5Q3G8"/>
<sequence length="241" mass="28011">MRNLVNQSYWDVHYALLERFMAPEHDSVTRFLKEHIPNGKDKNAIEIGTYPGRYLVWLGTKGYTLHGIDMTPKVNELPQWLAMHGCKTGIFYCRDFMSHTFDIEYDVVLSIGFIEHFTEFDAVVRRHCELVSPGGMLCLLIPNFRGAIQQALHRMFDKENLKRHNLDAMDVKTLEGIVTEAGLRITYSGHFGGFEFWVDREQRGRIAEFCCNVALRAQKLFRWLPNHDAWSPYAAIVARRE</sequence>
<reference evidence="1 2" key="1">
    <citation type="journal article" date="2013" name="Genome Announc.">
        <title>Draft Genome Sequence for Desulfovibrio africanus Strain PCS.</title>
        <authorList>
            <person name="Brown S.D."/>
            <person name="Utturkar S.M."/>
            <person name="Arkin A.P."/>
            <person name="Deutschbauer A.M."/>
            <person name="Elias D.A."/>
            <person name="Hazen T.C."/>
            <person name="Chakraborty R."/>
        </authorList>
    </citation>
    <scope>NUCLEOTIDE SEQUENCE [LARGE SCALE GENOMIC DNA]</scope>
    <source>
        <strain evidence="1 2">PCS</strain>
    </source>
</reference>
<accession>M5Q3G8</accession>
<dbReference type="RefSeq" id="WP_005984170.1">
    <property type="nucleotide sequence ID" value="NZ_AOSV01000004.1"/>
</dbReference>
<comment type="caution">
    <text evidence="1">The sequence shown here is derived from an EMBL/GenBank/DDBJ whole genome shotgun (WGS) entry which is preliminary data.</text>
</comment>
<dbReference type="PATRIC" id="fig|1262666.3.peg.728"/>
<proteinExistence type="predicted"/>
<dbReference type="OrthoDB" id="7342932at2"/>
<dbReference type="Proteomes" id="UP000011922">
    <property type="component" value="Unassembled WGS sequence"/>
</dbReference>
<dbReference type="GO" id="GO:0008168">
    <property type="term" value="F:methyltransferase activity"/>
    <property type="evidence" value="ECO:0007669"/>
    <property type="project" value="UniProtKB-KW"/>
</dbReference>
<gene>
    <name evidence="1" type="ORF">PCS_00721</name>
</gene>
<dbReference type="EMBL" id="AOSV01000004">
    <property type="protein sequence ID" value="EMG38423.1"/>
    <property type="molecule type" value="Genomic_DNA"/>
</dbReference>
<organism evidence="1 2">
    <name type="scientific">Desulfocurvibacter africanus PCS</name>
    <dbReference type="NCBI Taxonomy" id="1262666"/>
    <lineage>
        <taxon>Bacteria</taxon>
        <taxon>Pseudomonadati</taxon>
        <taxon>Thermodesulfobacteriota</taxon>
        <taxon>Desulfovibrionia</taxon>
        <taxon>Desulfovibrionales</taxon>
        <taxon>Desulfovibrionaceae</taxon>
        <taxon>Desulfocurvibacter</taxon>
    </lineage>
</organism>
<dbReference type="InterPro" id="IPR029063">
    <property type="entry name" value="SAM-dependent_MTases_sf"/>
</dbReference>